<dbReference type="PANTHER" id="PTHR43570:SF20">
    <property type="entry name" value="ALDEHYDE DEHYDROGENASE ALDX-RELATED"/>
    <property type="match status" value="1"/>
</dbReference>
<gene>
    <name evidence="6" type="primary">calB</name>
    <name evidence="6" type="ORF">NCTC9695_03616</name>
</gene>
<evidence type="ECO:0000313" key="7">
    <source>
        <dbReference type="Proteomes" id="UP000275777"/>
    </source>
</evidence>
<evidence type="ECO:0000256" key="4">
    <source>
        <dbReference type="SAM" id="MobiDB-lite"/>
    </source>
</evidence>
<dbReference type="GO" id="GO:0006081">
    <property type="term" value="P:aldehyde metabolic process"/>
    <property type="evidence" value="ECO:0007669"/>
    <property type="project" value="InterPro"/>
</dbReference>
<evidence type="ECO:0000256" key="3">
    <source>
        <dbReference type="ARBA" id="ARBA00023027"/>
    </source>
</evidence>
<dbReference type="PANTHER" id="PTHR43570">
    <property type="entry name" value="ALDEHYDE DEHYDROGENASE"/>
    <property type="match status" value="1"/>
</dbReference>
<dbReference type="InterPro" id="IPR016163">
    <property type="entry name" value="Ald_DH_C"/>
</dbReference>
<comment type="similarity">
    <text evidence="1">Belongs to the aldehyde dehydrogenase family.</text>
</comment>
<dbReference type="InterPro" id="IPR015590">
    <property type="entry name" value="Aldehyde_DH_dom"/>
</dbReference>
<accession>A0A3S5DLK6</accession>
<feature type="domain" description="Aldehyde dehydrogenase" evidence="5">
    <location>
        <begin position="32"/>
        <end position="119"/>
    </location>
</feature>
<dbReference type="InterPro" id="IPR016161">
    <property type="entry name" value="Ald_DH/histidinol_DH"/>
</dbReference>
<evidence type="ECO:0000256" key="1">
    <source>
        <dbReference type="ARBA" id="ARBA00009986"/>
    </source>
</evidence>
<dbReference type="InterPro" id="IPR012394">
    <property type="entry name" value="Aldehyde_DH_NAD(P)"/>
</dbReference>
<feature type="region of interest" description="Disordered" evidence="4">
    <location>
        <begin position="1"/>
        <end position="20"/>
    </location>
</feature>
<protein>
    <submittedName>
        <fullName evidence="6">Coniferyl aldehyde dehydrogenase</fullName>
        <ecNumber evidence="6">1.2.1.68</ecNumber>
    </submittedName>
</protein>
<dbReference type="Gene3D" id="3.40.309.10">
    <property type="entry name" value="Aldehyde Dehydrogenase, Chain A, domain 2"/>
    <property type="match status" value="1"/>
</dbReference>
<proteinExistence type="inferred from homology"/>
<dbReference type="Proteomes" id="UP000275777">
    <property type="component" value="Chromosome"/>
</dbReference>
<reference evidence="6 7" key="1">
    <citation type="submission" date="2018-12" db="EMBL/GenBank/DDBJ databases">
        <authorList>
            <consortium name="Pathogen Informatics"/>
        </authorList>
    </citation>
    <scope>NUCLEOTIDE SEQUENCE [LARGE SCALE GENOMIC DNA]</scope>
    <source>
        <strain evidence="6 7">NCTC9695</strain>
    </source>
</reference>
<dbReference type="GO" id="GO:0050269">
    <property type="term" value="F:coniferyl-aldehyde dehydrogenase [NAD(P)+] activity"/>
    <property type="evidence" value="ECO:0007669"/>
    <property type="project" value="UniProtKB-EC"/>
</dbReference>
<name>A0A3S5DLK6_CHRVL</name>
<evidence type="ECO:0000313" key="6">
    <source>
        <dbReference type="EMBL" id="VEB43162.1"/>
    </source>
</evidence>
<dbReference type="AlphaFoldDB" id="A0A3S5DLK6"/>
<keyword evidence="3" id="KW-0520">NAD</keyword>
<organism evidence="6 7">
    <name type="scientific">Chromobacterium violaceum</name>
    <dbReference type="NCBI Taxonomy" id="536"/>
    <lineage>
        <taxon>Bacteria</taxon>
        <taxon>Pseudomonadati</taxon>
        <taxon>Pseudomonadota</taxon>
        <taxon>Betaproteobacteria</taxon>
        <taxon>Neisseriales</taxon>
        <taxon>Chromobacteriaceae</taxon>
        <taxon>Chromobacterium</taxon>
    </lineage>
</organism>
<dbReference type="SUPFAM" id="SSF53720">
    <property type="entry name" value="ALDH-like"/>
    <property type="match status" value="1"/>
</dbReference>
<dbReference type="Pfam" id="PF00171">
    <property type="entry name" value="Aldedh"/>
    <property type="match status" value="1"/>
</dbReference>
<evidence type="ECO:0000259" key="5">
    <source>
        <dbReference type="Pfam" id="PF00171"/>
    </source>
</evidence>
<dbReference type="GO" id="GO:0004029">
    <property type="term" value="F:aldehyde dehydrogenase (NAD+) activity"/>
    <property type="evidence" value="ECO:0007669"/>
    <property type="project" value="TreeGrafter"/>
</dbReference>
<dbReference type="EMBL" id="LR134182">
    <property type="protein sequence ID" value="VEB43162.1"/>
    <property type="molecule type" value="Genomic_DNA"/>
</dbReference>
<dbReference type="EC" id="1.2.1.68" evidence="6"/>
<sequence>MAGGRAPGRRPHRRDQSRGEDLAAVRKLPLILVQRCPDDCALMQEEIFGPILPVVAYDKFDEAMAYVNARPRPLALYLFDDDPLRIDRVLQETISGGVSINDTLLHVVQEDLPFGGSARPAWGITTARRFPDVLQAQAGVPPEPAVRRLADPAAVRRGGGMAAQADAALTWPAVVNS</sequence>
<evidence type="ECO:0000256" key="2">
    <source>
        <dbReference type="ARBA" id="ARBA00023002"/>
    </source>
</evidence>
<keyword evidence="2 6" id="KW-0560">Oxidoreductase</keyword>
<dbReference type="GO" id="GO:0005737">
    <property type="term" value="C:cytoplasm"/>
    <property type="evidence" value="ECO:0007669"/>
    <property type="project" value="TreeGrafter"/>
</dbReference>